<dbReference type="EMBL" id="LT629711">
    <property type="protein sequence ID" value="SDO71631.1"/>
    <property type="molecule type" value="Genomic_DNA"/>
</dbReference>
<dbReference type="Proteomes" id="UP000199077">
    <property type="component" value="Chromosome I"/>
</dbReference>
<dbReference type="InterPro" id="IPR011009">
    <property type="entry name" value="Kinase-like_dom_sf"/>
</dbReference>
<keyword evidence="2" id="KW-0418">Kinase</keyword>
<protein>
    <submittedName>
        <fullName evidence="2">Ser/Thr protein kinase RdoA involved in Cpx stress response, MazF antagonist</fullName>
    </submittedName>
</protein>
<keyword evidence="2" id="KW-0808">Transferase</keyword>
<evidence type="ECO:0000313" key="3">
    <source>
        <dbReference type="Proteomes" id="UP000199077"/>
    </source>
</evidence>
<sequence>MDQLTAYLLDAFGLGRDAGPARLTPVARGAEGRVSLLEVGDRRYAVKQPFAVNAGFTDLATAEAVARRKAAHLEAFARAGIAVPEALPDRAGRFLAAVPEELGGGLVRLTTWVDGAAPRSDFVPGLHAEQLGTLVGRLHAAAPDSDDPIGPWYRTVPPAQTWADLVSRGHGQPWLAELEPRLGEIEVLGAVVRDAPEPVPPFVVGHRDLHPDNVLLADDDRLVPVDWEDIGPVLPDRELAKVLAQWHVDGDEVDASAVRRTVQAYRAAGGTGAVRGPESFTMLLSGELNFLAEQVGKTLDPALDDDHRAHASAEVHECLLWLPTARVLGRVLELASDR</sequence>
<dbReference type="AlphaFoldDB" id="A0A1H0LUA2"/>
<evidence type="ECO:0000259" key="1">
    <source>
        <dbReference type="Pfam" id="PF01636"/>
    </source>
</evidence>
<dbReference type="SUPFAM" id="SSF56112">
    <property type="entry name" value="Protein kinase-like (PK-like)"/>
    <property type="match status" value="1"/>
</dbReference>
<dbReference type="InterPro" id="IPR002575">
    <property type="entry name" value="Aminoglycoside_PTrfase"/>
</dbReference>
<accession>A0A1H0LUA2</accession>
<dbReference type="Gene3D" id="3.90.1200.10">
    <property type="match status" value="1"/>
</dbReference>
<reference evidence="3" key="1">
    <citation type="submission" date="2016-10" db="EMBL/GenBank/DDBJ databases">
        <authorList>
            <person name="Varghese N."/>
            <person name="Submissions S."/>
        </authorList>
    </citation>
    <scope>NUCLEOTIDE SEQUENCE [LARGE SCALE GENOMIC DNA]</scope>
    <source>
        <strain evidence="3">DSM 22329</strain>
    </source>
</reference>
<name>A0A1H0LUA2_9MICO</name>
<evidence type="ECO:0000313" key="2">
    <source>
        <dbReference type="EMBL" id="SDO71631.1"/>
    </source>
</evidence>
<feature type="domain" description="Aminoglycoside phosphotransferase" evidence="1">
    <location>
        <begin position="23"/>
        <end position="269"/>
    </location>
</feature>
<keyword evidence="3" id="KW-1185">Reference proteome</keyword>
<dbReference type="Pfam" id="PF01636">
    <property type="entry name" value="APH"/>
    <property type="match status" value="1"/>
</dbReference>
<gene>
    <name evidence="2" type="ORF">SAMN04489867_0398</name>
</gene>
<organism evidence="2 3">
    <name type="scientific">Pedococcus dokdonensis</name>
    <dbReference type="NCBI Taxonomy" id="443156"/>
    <lineage>
        <taxon>Bacteria</taxon>
        <taxon>Bacillati</taxon>
        <taxon>Actinomycetota</taxon>
        <taxon>Actinomycetes</taxon>
        <taxon>Micrococcales</taxon>
        <taxon>Intrasporangiaceae</taxon>
        <taxon>Pedococcus</taxon>
    </lineage>
</organism>
<proteinExistence type="predicted"/>
<dbReference type="STRING" id="443156.SAMN04489867_0398"/>
<dbReference type="GO" id="GO:0016301">
    <property type="term" value="F:kinase activity"/>
    <property type="evidence" value="ECO:0007669"/>
    <property type="project" value="UniProtKB-KW"/>
</dbReference>